<keyword evidence="8" id="KW-1185">Reference proteome</keyword>
<evidence type="ECO:0000256" key="1">
    <source>
        <dbReference type="ARBA" id="ARBA00008075"/>
    </source>
</evidence>
<accession>A0A914EGQ9</accession>
<evidence type="ECO:0000256" key="7">
    <source>
        <dbReference type="SAM" id="MobiDB-lite"/>
    </source>
</evidence>
<dbReference type="InterPro" id="IPR015943">
    <property type="entry name" value="WD40/YVTN_repeat-like_dom_sf"/>
</dbReference>
<dbReference type="PANTHER" id="PTHR10253">
    <property type="entry name" value="POLYCOMB PROTEIN"/>
    <property type="match status" value="1"/>
</dbReference>
<dbReference type="SMART" id="SM00320">
    <property type="entry name" value="WD40"/>
    <property type="match status" value="6"/>
</dbReference>
<dbReference type="SUPFAM" id="SSF50978">
    <property type="entry name" value="WD40 repeat-like"/>
    <property type="match status" value="1"/>
</dbReference>
<reference evidence="9" key="1">
    <citation type="submission" date="2022-11" db="UniProtKB">
        <authorList>
            <consortium name="WormBaseParasite"/>
        </authorList>
    </citation>
    <scope>IDENTIFICATION</scope>
</reference>
<dbReference type="InterPro" id="IPR001680">
    <property type="entry name" value="WD40_rpt"/>
</dbReference>
<dbReference type="InterPro" id="IPR051243">
    <property type="entry name" value="PcG_WD-repeat"/>
</dbReference>
<dbReference type="WBParaSite" id="ACRNAN_scaffold8221.g10526.t1">
    <property type="protein sequence ID" value="ACRNAN_scaffold8221.g10526.t1"/>
    <property type="gene ID" value="ACRNAN_scaffold8221.g10526"/>
</dbReference>
<comment type="similarity">
    <text evidence="1">Belongs to the WD repeat ESC family.</text>
</comment>
<evidence type="ECO:0000256" key="6">
    <source>
        <dbReference type="PROSITE-ProRule" id="PRU00221"/>
    </source>
</evidence>
<dbReference type="Pfam" id="PF00400">
    <property type="entry name" value="WD40"/>
    <property type="match status" value="4"/>
</dbReference>
<protein>
    <submittedName>
        <fullName evidence="9">Uncharacterized protein</fullName>
    </submittedName>
</protein>
<keyword evidence="4" id="KW-0805">Transcription regulation</keyword>
<evidence type="ECO:0000313" key="9">
    <source>
        <dbReference type="WBParaSite" id="ACRNAN_scaffold8221.g10526.t1"/>
    </source>
</evidence>
<dbReference type="InterPro" id="IPR020472">
    <property type="entry name" value="WD40_PAC1"/>
</dbReference>
<dbReference type="InterPro" id="IPR019775">
    <property type="entry name" value="WD40_repeat_CS"/>
</dbReference>
<evidence type="ECO:0000313" key="8">
    <source>
        <dbReference type="Proteomes" id="UP000887540"/>
    </source>
</evidence>
<evidence type="ECO:0000256" key="5">
    <source>
        <dbReference type="ARBA" id="ARBA00023163"/>
    </source>
</evidence>
<dbReference type="AlphaFoldDB" id="A0A914EGQ9"/>
<dbReference type="InterPro" id="IPR036322">
    <property type="entry name" value="WD40_repeat_dom_sf"/>
</dbReference>
<organism evidence="8 9">
    <name type="scientific">Acrobeloides nanus</name>
    <dbReference type="NCBI Taxonomy" id="290746"/>
    <lineage>
        <taxon>Eukaryota</taxon>
        <taxon>Metazoa</taxon>
        <taxon>Ecdysozoa</taxon>
        <taxon>Nematoda</taxon>
        <taxon>Chromadorea</taxon>
        <taxon>Rhabditida</taxon>
        <taxon>Tylenchina</taxon>
        <taxon>Cephalobomorpha</taxon>
        <taxon>Cephaloboidea</taxon>
        <taxon>Cephalobidae</taxon>
        <taxon>Acrobeloides</taxon>
    </lineage>
</organism>
<feature type="compositionally biased region" description="Basic residues" evidence="7">
    <location>
        <begin position="1"/>
        <end position="11"/>
    </location>
</feature>
<feature type="compositionally biased region" description="Polar residues" evidence="7">
    <location>
        <begin position="14"/>
        <end position="23"/>
    </location>
</feature>
<keyword evidence="3" id="KW-0677">Repeat</keyword>
<proteinExistence type="inferred from homology"/>
<feature type="compositionally biased region" description="Basic residues" evidence="7">
    <location>
        <begin position="65"/>
        <end position="74"/>
    </location>
</feature>
<dbReference type="PROSITE" id="PS00678">
    <property type="entry name" value="WD_REPEATS_1"/>
    <property type="match status" value="1"/>
</dbReference>
<dbReference type="PROSITE" id="PS50082">
    <property type="entry name" value="WD_REPEATS_2"/>
    <property type="match status" value="3"/>
</dbReference>
<keyword evidence="5" id="KW-0804">Transcription</keyword>
<feature type="repeat" description="WD" evidence="6">
    <location>
        <begin position="365"/>
        <end position="392"/>
    </location>
</feature>
<evidence type="ECO:0000256" key="4">
    <source>
        <dbReference type="ARBA" id="ARBA00023015"/>
    </source>
</evidence>
<evidence type="ECO:0000256" key="3">
    <source>
        <dbReference type="ARBA" id="ARBA00022737"/>
    </source>
</evidence>
<dbReference type="Proteomes" id="UP000887540">
    <property type="component" value="Unplaced"/>
</dbReference>
<feature type="region of interest" description="Disordered" evidence="7">
    <location>
        <begin position="1"/>
        <end position="81"/>
    </location>
</feature>
<sequence>MKSKYPTRRLAHSGMTNGTGASKNSEEDTSFETEGRTSDQSHNTSNEIADRESRSRSVSSSPTKKAVRKGKSGRKSGNEHKVPFVHKSTVFEGHKKSIYCVAFNPYIPEDETPYFATVGGNKVSIYACPYDSSSVKLLRQFGDPNNQEGYYSVTWAYHTEIDRHVIVVGGNKGVIRVLEPEDGHMYMNLRGHGESVNELRTNPNDSMIVASAGKDFTVRLWNIRISQCLAIFGGDFDASSNYLITGSMDHRVKMWHIGPGSGVDEKIAESHRVRHWSQLKTLEVHFPFCSTHDLHMNYVDCVRFIGDFIFSKASENCICFWKFGSVSEGIAGQGKEVKSETYASLMVHMELPNTENWFIKFDIQPQKKYLACGSLDGTIRIWRIDKGMPCKESDYMLCNKDLKACIRQMSFSPCGKIMLAVGDHARISRYDLDENFQENDEPHVE</sequence>
<dbReference type="Gene3D" id="2.130.10.10">
    <property type="entry name" value="YVTN repeat-like/Quinoprotein amine dehydrogenase"/>
    <property type="match status" value="1"/>
</dbReference>
<name>A0A914EGQ9_9BILA</name>
<keyword evidence="2 6" id="KW-0853">WD repeat</keyword>
<feature type="repeat" description="WD" evidence="6">
    <location>
        <begin position="236"/>
        <end position="265"/>
    </location>
</feature>
<dbReference type="PROSITE" id="PS50294">
    <property type="entry name" value="WD_REPEATS_REGION"/>
    <property type="match status" value="1"/>
</dbReference>
<evidence type="ECO:0000256" key="2">
    <source>
        <dbReference type="ARBA" id="ARBA00022574"/>
    </source>
</evidence>
<dbReference type="PRINTS" id="PR00320">
    <property type="entry name" value="GPROTEINBRPT"/>
</dbReference>
<feature type="repeat" description="WD" evidence="6">
    <location>
        <begin position="189"/>
        <end position="231"/>
    </location>
</feature>